<dbReference type="PANTHER" id="PTHR42905:SF16">
    <property type="entry name" value="CARBOXYPHOSPHONOENOLPYRUVATE PHOSPHONOMUTASE-LIKE PROTEIN (AFU_ORTHOLOGUE AFUA_5G07230)"/>
    <property type="match status" value="1"/>
</dbReference>
<dbReference type="Gene3D" id="3.20.20.60">
    <property type="entry name" value="Phosphoenolpyruvate-binding domains"/>
    <property type="match status" value="1"/>
</dbReference>
<evidence type="ECO:0008006" key="3">
    <source>
        <dbReference type="Google" id="ProtNLM"/>
    </source>
</evidence>
<dbReference type="PANTHER" id="PTHR42905">
    <property type="entry name" value="PHOSPHOENOLPYRUVATE CARBOXYLASE"/>
    <property type="match status" value="1"/>
</dbReference>
<dbReference type="SUPFAM" id="SSF51621">
    <property type="entry name" value="Phosphoenolpyruvate/pyruvate domain"/>
    <property type="match status" value="1"/>
</dbReference>
<protein>
    <recommendedName>
        <fullName evidence="3">2-methylisocitrate lyase</fullName>
    </recommendedName>
</protein>
<keyword evidence="2" id="KW-1185">Reference proteome</keyword>
<accession>A0A512JKA6</accession>
<dbReference type="GO" id="GO:0003824">
    <property type="term" value="F:catalytic activity"/>
    <property type="evidence" value="ECO:0007669"/>
    <property type="project" value="InterPro"/>
</dbReference>
<dbReference type="InterPro" id="IPR015813">
    <property type="entry name" value="Pyrv/PenolPyrv_kinase-like_dom"/>
</dbReference>
<reference evidence="1 2" key="1">
    <citation type="submission" date="2019-07" db="EMBL/GenBank/DDBJ databases">
        <title>Whole genome shotgun sequence of Methylobacterium gnaphalii NBRC 107716.</title>
        <authorList>
            <person name="Hosoyama A."/>
            <person name="Uohara A."/>
            <person name="Ohji S."/>
            <person name="Ichikawa N."/>
        </authorList>
    </citation>
    <scope>NUCLEOTIDE SEQUENCE [LARGE SCALE GENOMIC DNA]</scope>
    <source>
        <strain evidence="1 2">NBRC 107716</strain>
    </source>
</reference>
<dbReference type="RefSeq" id="WP_306437176.1">
    <property type="nucleotide sequence ID" value="NZ_BJZV01000011.1"/>
</dbReference>
<gene>
    <name evidence="1" type="ORF">MGN01_22290</name>
</gene>
<dbReference type="InterPro" id="IPR040442">
    <property type="entry name" value="Pyrv_kinase-like_dom_sf"/>
</dbReference>
<dbReference type="Pfam" id="PF13714">
    <property type="entry name" value="PEP_mutase"/>
    <property type="match status" value="1"/>
</dbReference>
<comment type="caution">
    <text evidence="1">The sequence shown here is derived from an EMBL/GenBank/DDBJ whole genome shotgun (WGS) entry which is preliminary data.</text>
</comment>
<dbReference type="AlphaFoldDB" id="A0A512JKA6"/>
<sequence length="154" mass="16016">MSAKAAASRLAFRALHAQGCFALPNPWDIGSLRQLEKLGFAAVASTSAGFAWSAGYDDLTLPRDAVLGHLRALCAATSLPVNADFEAGFADDPDGVAANVALALETGIAGLSIEDRKGDRLYDRTLSVERIAAARAAIDGITARRSWSAAARAS</sequence>
<evidence type="ECO:0000313" key="2">
    <source>
        <dbReference type="Proteomes" id="UP000321750"/>
    </source>
</evidence>
<name>A0A512JKA6_9HYPH</name>
<evidence type="ECO:0000313" key="1">
    <source>
        <dbReference type="EMBL" id="GEP10384.1"/>
    </source>
</evidence>
<dbReference type="EMBL" id="BJZV01000011">
    <property type="protein sequence ID" value="GEP10384.1"/>
    <property type="molecule type" value="Genomic_DNA"/>
</dbReference>
<dbReference type="Proteomes" id="UP000321750">
    <property type="component" value="Unassembled WGS sequence"/>
</dbReference>
<proteinExistence type="predicted"/>
<organism evidence="1 2">
    <name type="scientific">Methylobacterium gnaphalii</name>
    <dbReference type="NCBI Taxonomy" id="1010610"/>
    <lineage>
        <taxon>Bacteria</taxon>
        <taxon>Pseudomonadati</taxon>
        <taxon>Pseudomonadota</taxon>
        <taxon>Alphaproteobacteria</taxon>
        <taxon>Hyphomicrobiales</taxon>
        <taxon>Methylobacteriaceae</taxon>
        <taxon>Methylobacterium</taxon>
    </lineage>
</organism>